<dbReference type="GO" id="GO:0003824">
    <property type="term" value="F:catalytic activity"/>
    <property type="evidence" value="ECO:0007669"/>
    <property type="project" value="InterPro"/>
</dbReference>
<feature type="region of interest" description="Disordered" evidence="1">
    <location>
        <begin position="160"/>
        <end position="188"/>
    </location>
</feature>
<keyword evidence="3" id="KW-1185">Reference proteome</keyword>
<dbReference type="EMBL" id="KZ678130">
    <property type="protein sequence ID" value="PSN71999.1"/>
    <property type="molecule type" value="Genomic_DNA"/>
</dbReference>
<evidence type="ECO:0000256" key="1">
    <source>
        <dbReference type="SAM" id="MobiDB-lite"/>
    </source>
</evidence>
<dbReference type="STRING" id="1448308.A0A2T2P2Y8"/>
<dbReference type="AlphaFoldDB" id="A0A2T2P2Y8"/>
<feature type="compositionally biased region" description="Basic and acidic residues" evidence="1">
    <location>
        <begin position="174"/>
        <end position="188"/>
    </location>
</feature>
<sequence>MKTDHYLNLCLEQAAKSPLRNHHGYVVVCGGKVLGRGYNDYRPGFNGGALKTGQLSQRRTNNNQIANSKKEVPQKTMNPGSGEQAFDEYIMSENMCSGMHSNAPLSMYSEMMAIHSALAASSALASTTISPQKTYSKLSGYIKGKERLRRDAIKAVCAGSFAESSTEPPSGKPRVQDWRFEQDTYRSL</sequence>
<name>A0A2T2P2Y8_CORCC</name>
<dbReference type="Proteomes" id="UP000240883">
    <property type="component" value="Unassembled WGS sequence"/>
</dbReference>
<dbReference type="SUPFAM" id="SSF53927">
    <property type="entry name" value="Cytidine deaminase-like"/>
    <property type="match status" value="1"/>
</dbReference>
<reference evidence="2 3" key="1">
    <citation type="journal article" date="2018" name="Front. Microbiol.">
        <title>Genome-Wide Analysis of Corynespora cassiicola Leaf Fall Disease Putative Effectors.</title>
        <authorList>
            <person name="Lopez D."/>
            <person name="Ribeiro S."/>
            <person name="Label P."/>
            <person name="Fumanal B."/>
            <person name="Venisse J.S."/>
            <person name="Kohler A."/>
            <person name="de Oliveira R.R."/>
            <person name="Labutti K."/>
            <person name="Lipzen A."/>
            <person name="Lail K."/>
            <person name="Bauer D."/>
            <person name="Ohm R.A."/>
            <person name="Barry K.W."/>
            <person name="Spatafora J."/>
            <person name="Grigoriev I.V."/>
            <person name="Martin F.M."/>
            <person name="Pujade-Renaud V."/>
        </authorList>
    </citation>
    <scope>NUCLEOTIDE SEQUENCE [LARGE SCALE GENOMIC DNA]</scope>
    <source>
        <strain evidence="2 3">Philippines</strain>
    </source>
</reference>
<evidence type="ECO:0008006" key="4">
    <source>
        <dbReference type="Google" id="ProtNLM"/>
    </source>
</evidence>
<dbReference type="OrthoDB" id="9972196at2759"/>
<dbReference type="InterPro" id="IPR016193">
    <property type="entry name" value="Cytidine_deaminase-like"/>
</dbReference>
<evidence type="ECO:0000313" key="3">
    <source>
        <dbReference type="Proteomes" id="UP000240883"/>
    </source>
</evidence>
<organism evidence="2 3">
    <name type="scientific">Corynespora cassiicola Philippines</name>
    <dbReference type="NCBI Taxonomy" id="1448308"/>
    <lineage>
        <taxon>Eukaryota</taxon>
        <taxon>Fungi</taxon>
        <taxon>Dikarya</taxon>
        <taxon>Ascomycota</taxon>
        <taxon>Pezizomycotina</taxon>
        <taxon>Dothideomycetes</taxon>
        <taxon>Pleosporomycetidae</taxon>
        <taxon>Pleosporales</taxon>
        <taxon>Corynesporascaceae</taxon>
        <taxon>Corynespora</taxon>
    </lineage>
</organism>
<gene>
    <name evidence="2" type="ORF">BS50DRAFT_583603</name>
</gene>
<accession>A0A2T2P2Y8</accession>
<proteinExistence type="predicted"/>
<protein>
    <recommendedName>
        <fullName evidence="4">CMP/dCMP-type deaminase domain-containing protein</fullName>
    </recommendedName>
</protein>
<evidence type="ECO:0000313" key="2">
    <source>
        <dbReference type="EMBL" id="PSN71999.1"/>
    </source>
</evidence>
<dbReference type="GO" id="GO:0006139">
    <property type="term" value="P:nucleobase-containing compound metabolic process"/>
    <property type="evidence" value="ECO:0007669"/>
    <property type="project" value="UniProtKB-ARBA"/>
</dbReference>